<protein>
    <recommendedName>
        <fullName evidence="1">F-box domain-containing protein</fullName>
    </recommendedName>
</protein>
<evidence type="ECO:0000259" key="1">
    <source>
        <dbReference type="PROSITE" id="PS50181"/>
    </source>
</evidence>
<dbReference type="Gene3D" id="3.80.10.10">
    <property type="entry name" value="Ribonuclease Inhibitor"/>
    <property type="match status" value="1"/>
</dbReference>
<name>A0A0C2WPI3_SERVB</name>
<evidence type="ECO:0000313" key="2">
    <source>
        <dbReference type="EMBL" id="KIM28108.1"/>
    </source>
</evidence>
<dbReference type="SUPFAM" id="SSF81383">
    <property type="entry name" value="F-box domain"/>
    <property type="match status" value="1"/>
</dbReference>
<dbReference type="HOGENOM" id="CLU_550004_0_0_1"/>
<sequence>MYRLLNQYTPAISPHINKLPVELLQYIFQHHCGFETSPISLLLVCRLWNAIASECSALWGYICYETPPEDRNRPSSTPLRKTQERSLVYTSWTHVIDAAKRASNVPIHLKLVIHTSYDIFNGASTVLLNQCRTLNLHISQDNEHVYRAILASKMSYLEHLNLYLPGHNSIDGLLDHLVVSSPHLCSLTLSTFPHRLKELPILLERIHYLDLLTSPGPNDQGSLLSQLTHLKYLTFQAMFLIPTGSLSHLVSLTITSRTNVIYASPHGFNLPMLTTLALYHHWYCLRGISAPNLKYLRLFSEREAPDTYLTTMIKNILRPTSLTISDDLPVGNLRELLRGIWCDVHELHWKISSHPDSFASLHTRTMAERINNALALCAFLAGGVVEKGSGDVEEGNPLCPQLRCFTLHLIAYGSPTHVDEVAEALRTLTEKRRQHGMQKLESVKCVWSANYRPNHGYDVIDPSHQEWLELE</sequence>
<organism evidence="2 3">
    <name type="scientific">Serendipita vermifera MAFF 305830</name>
    <dbReference type="NCBI Taxonomy" id="933852"/>
    <lineage>
        <taxon>Eukaryota</taxon>
        <taxon>Fungi</taxon>
        <taxon>Dikarya</taxon>
        <taxon>Basidiomycota</taxon>
        <taxon>Agaricomycotina</taxon>
        <taxon>Agaricomycetes</taxon>
        <taxon>Sebacinales</taxon>
        <taxon>Serendipitaceae</taxon>
        <taxon>Serendipita</taxon>
    </lineage>
</organism>
<reference evidence="2 3" key="1">
    <citation type="submission" date="2014-04" db="EMBL/GenBank/DDBJ databases">
        <authorList>
            <consortium name="DOE Joint Genome Institute"/>
            <person name="Kuo A."/>
            <person name="Zuccaro A."/>
            <person name="Kohler A."/>
            <person name="Nagy L.G."/>
            <person name="Floudas D."/>
            <person name="Copeland A."/>
            <person name="Barry K.W."/>
            <person name="Cichocki N."/>
            <person name="Veneault-Fourrey C."/>
            <person name="LaButti K."/>
            <person name="Lindquist E.A."/>
            <person name="Lipzen A."/>
            <person name="Lundell T."/>
            <person name="Morin E."/>
            <person name="Murat C."/>
            <person name="Sun H."/>
            <person name="Tunlid A."/>
            <person name="Henrissat B."/>
            <person name="Grigoriev I.V."/>
            <person name="Hibbett D.S."/>
            <person name="Martin F."/>
            <person name="Nordberg H.P."/>
            <person name="Cantor M.N."/>
            <person name="Hua S.X."/>
        </authorList>
    </citation>
    <scope>NUCLEOTIDE SEQUENCE [LARGE SCALE GENOMIC DNA]</scope>
    <source>
        <strain evidence="2 3">MAFF 305830</strain>
    </source>
</reference>
<dbReference type="OrthoDB" id="3365698at2759"/>
<reference evidence="3" key="2">
    <citation type="submission" date="2015-01" db="EMBL/GenBank/DDBJ databases">
        <title>Evolutionary Origins and Diversification of the Mycorrhizal Mutualists.</title>
        <authorList>
            <consortium name="DOE Joint Genome Institute"/>
            <consortium name="Mycorrhizal Genomics Consortium"/>
            <person name="Kohler A."/>
            <person name="Kuo A."/>
            <person name="Nagy L.G."/>
            <person name="Floudas D."/>
            <person name="Copeland A."/>
            <person name="Barry K.W."/>
            <person name="Cichocki N."/>
            <person name="Veneault-Fourrey C."/>
            <person name="LaButti K."/>
            <person name="Lindquist E.A."/>
            <person name="Lipzen A."/>
            <person name="Lundell T."/>
            <person name="Morin E."/>
            <person name="Murat C."/>
            <person name="Riley R."/>
            <person name="Ohm R."/>
            <person name="Sun H."/>
            <person name="Tunlid A."/>
            <person name="Henrissat B."/>
            <person name="Grigoriev I.V."/>
            <person name="Hibbett D.S."/>
            <person name="Martin F."/>
        </authorList>
    </citation>
    <scope>NUCLEOTIDE SEQUENCE [LARGE SCALE GENOMIC DNA]</scope>
    <source>
        <strain evidence="3">MAFF 305830</strain>
    </source>
</reference>
<dbReference type="Gene3D" id="1.20.1280.50">
    <property type="match status" value="1"/>
</dbReference>
<proteinExistence type="predicted"/>
<gene>
    <name evidence="2" type="ORF">M408DRAFT_24122</name>
</gene>
<dbReference type="InterPro" id="IPR001810">
    <property type="entry name" value="F-box_dom"/>
</dbReference>
<dbReference type="InterPro" id="IPR032675">
    <property type="entry name" value="LRR_dom_sf"/>
</dbReference>
<keyword evidence="3" id="KW-1185">Reference proteome</keyword>
<dbReference type="AlphaFoldDB" id="A0A0C2WPI3"/>
<dbReference type="SUPFAM" id="SSF52047">
    <property type="entry name" value="RNI-like"/>
    <property type="match status" value="1"/>
</dbReference>
<feature type="domain" description="F-box" evidence="1">
    <location>
        <begin position="13"/>
        <end position="62"/>
    </location>
</feature>
<dbReference type="InterPro" id="IPR036047">
    <property type="entry name" value="F-box-like_dom_sf"/>
</dbReference>
<dbReference type="EMBL" id="KN824295">
    <property type="protein sequence ID" value="KIM28108.1"/>
    <property type="molecule type" value="Genomic_DNA"/>
</dbReference>
<dbReference type="Proteomes" id="UP000054097">
    <property type="component" value="Unassembled WGS sequence"/>
</dbReference>
<dbReference type="Pfam" id="PF12937">
    <property type="entry name" value="F-box-like"/>
    <property type="match status" value="1"/>
</dbReference>
<dbReference type="PROSITE" id="PS50181">
    <property type="entry name" value="FBOX"/>
    <property type="match status" value="1"/>
</dbReference>
<accession>A0A0C2WPI3</accession>
<evidence type="ECO:0000313" key="3">
    <source>
        <dbReference type="Proteomes" id="UP000054097"/>
    </source>
</evidence>